<evidence type="ECO:0000256" key="14">
    <source>
        <dbReference type="ARBA" id="ARBA00048766"/>
    </source>
</evidence>
<keyword evidence="5 15" id="KW-0378">Hydrolase</keyword>
<comment type="similarity">
    <text evidence="2 15">Belongs to the glycosyl hydrolase 28 family.</text>
</comment>
<comment type="catalytic activity">
    <reaction evidence="14">
        <text>[(1-&gt;4)-alpha-D-galacturonosyl](n) + H2O = alpha-D-galacturonate + [(1-&gt;4)-alpha-D-galacturonosyl](n-1)</text>
        <dbReference type="Rhea" id="RHEA:14117"/>
        <dbReference type="Rhea" id="RHEA-COMP:14570"/>
        <dbReference type="Rhea" id="RHEA-COMP:14572"/>
        <dbReference type="ChEBI" id="CHEBI:15377"/>
        <dbReference type="ChEBI" id="CHEBI:58658"/>
        <dbReference type="ChEBI" id="CHEBI:140523"/>
        <dbReference type="EC" id="3.2.1.67"/>
    </reaction>
</comment>
<reference evidence="16" key="1">
    <citation type="submission" date="2022-11" db="EMBL/GenBank/DDBJ databases">
        <title>Genome Sequence of Cubamyces cubensis.</title>
        <authorList>
            <person name="Buettner E."/>
        </authorList>
    </citation>
    <scope>NUCLEOTIDE SEQUENCE</scope>
    <source>
        <strain evidence="16">MPL-01</strain>
    </source>
</reference>
<evidence type="ECO:0000256" key="10">
    <source>
        <dbReference type="ARBA" id="ARBA00023316"/>
    </source>
</evidence>
<keyword evidence="9 15" id="KW-0326">Glycosidase</keyword>
<evidence type="ECO:0000256" key="7">
    <source>
        <dbReference type="ARBA" id="ARBA00023180"/>
    </source>
</evidence>
<dbReference type="Proteomes" id="UP001215151">
    <property type="component" value="Unassembled WGS sequence"/>
</dbReference>
<evidence type="ECO:0000256" key="15">
    <source>
        <dbReference type="RuleBase" id="RU361169"/>
    </source>
</evidence>
<sequence length="358" mass="38852">MTWDLVSSRVDMHGYLNFKPDPEYWLNANNTYRVIFIQDQASWFVITGHDFIVDAHASGGINGNGQTWWSFYGNRSRSDGDGRPVSLTLSNVTRGVIKNFRIEAQPFWCNAVADSKDVVYDGMYCNATNQDPLYAGQNVVPNTDGINTYRSDRVSLLRFDITCGDDCLAIKGNSTNIVAKDITCRGGNGIAFGSLGQYVDLPDIVDNVVMEDIKMIRLDPQVQPNMVSGVYLKTWTGTVHGSPPTGGGGGGGFVSNVVAKRVSLDRVTVPIHLYQTNGGHSGDEPSKLQFSNLTFSDWTGSSLRNTIVDIECSAAVPCPNIRFHDVDIAPPNGTAPSYKCINVASEFGLPACNATGTS</sequence>
<evidence type="ECO:0000313" key="16">
    <source>
        <dbReference type="EMBL" id="KAJ8456373.1"/>
    </source>
</evidence>
<accession>A0AAD7X4U6</accession>
<keyword evidence="3" id="KW-0964">Secreted</keyword>
<organism evidence="16 17">
    <name type="scientific">Trametes cubensis</name>
    <dbReference type="NCBI Taxonomy" id="1111947"/>
    <lineage>
        <taxon>Eukaryota</taxon>
        <taxon>Fungi</taxon>
        <taxon>Dikarya</taxon>
        <taxon>Basidiomycota</taxon>
        <taxon>Agaricomycotina</taxon>
        <taxon>Agaricomycetes</taxon>
        <taxon>Polyporales</taxon>
        <taxon>Polyporaceae</taxon>
        <taxon>Trametes</taxon>
    </lineage>
</organism>
<evidence type="ECO:0000256" key="6">
    <source>
        <dbReference type="ARBA" id="ARBA00023157"/>
    </source>
</evidence>
<comment type="caution">
    <text evidence="16">The sequence shown here is derived from an EMBL/GenBank/DDBJ whole genome shotgun (WGS) entry which is preliminary data.</text>
</comment>
<gene>
    <name evidence="16" type="ORF">ONZ51_g12165</name>
</gene>
<proteinExistence type="inferred from homology"/>
<evidence type="ECO:0000256" key="11">
    <source>
        <dbReference type="ARBA" id="ARBA00023326"/>
    </source>
</evidence>
<dbReference type="EC" id="3.2.1.67" evidence="13"/>
<comment type="subcellular location">
    <subcellularLocation>
        <location evidence="1">Secreted</location>
    </subcellularLocation>
</comment>
<keyword evidence="4" id="KW-0732">Signal</keyword>
<protein>
    <recommendedName>
        <fullName evidence="13">galacturonan 1,4-alpha-galacturonidase</fullName>
        <ecNumber evidence="13">3.2.1.67</ecNumber>
    </recommendedName>
</protein>
<dbReference type="GO" id="GO:0005576">
    <property type="term" value="C:extracellular region"/>
    <property type="evidence" value="ECO:0007669"/>
    <property type="project" value="UniProtKB-SubCell"/>
</dbReference>
<evidence type="ECO:0000256" key="3">
    <source>
        <dbReference type="ARBA" id="ARBA00022525"/>
    </source>
</evidence>
<dbReference type="InterPro" id="IPR011050">
    <property type="entry name" value="Pectin_lyase_fold/virulence"/>
</dbReference>
<keyword evidence="11" id="KW-0624">Polysaccharide degradation</keyword>
<dbReference type="Pfam" id="PF00295">
    <property type="entry name" value="Glyco_hydro_28"/>
    <property type="match status" value="1"/>
</dbReference>
<evidence type="ECO:0000256" key="12">
    <source>
        <dbReference type="ARBA" id="ARBA00037312"/>
    </source>
</evidence>
<dbReference type="GO" id="GO:0000272">
    <property type="term" value="P:polysaccharide catabolic process"/>
    <property type="evidence" value="ECO:0007669"/>
    <property type="project" value="UniProtKB-KW"/>
</dbReference>
<dbReference type="InterPro" id="IPR012334">
    <property type="entry name" value="Pectin_lyas_fold"/>
</dbReference>
<dbReference type="GO" id="GO:0047911">
    <property type="term" value="F:galacturan 1,4-alpha-galacturonidase activity"/>
    <property type="evidence" value="ECO:0007669"/>
    <property type="project" value="UniProtKB-EC"/>
</dbReference>
<dbReference type="PANTHER" id="PTHR31736:SF12">
    <property type="entry name" value="EXO-POLYGALACTURONASE, PUTATIVE-RELATED"/>
    <property type="match status" value="1"/>
</dbReference>
<comment type="function">
    <text evidence="12">Specific in hydrolyzing the terminal glycosidic bond of polygalacturonic acid and oligogalacturonates.</text>
</comment>
<name>A0AAD7X4U6_9APHY</name>
<dbReference type="InterPro" id="IPR000743">
    <property type="entry name" value="Glyco_hydro_28"/>
</dbReference>
<evidence type="ECO:0000256" key="1">
    <source>
        <dbReference type="ARBA" id="ARBA00004613"/>
    </source>
</evidence>
<evidence type="ECO:0000256" key="9">
    <source>
        <dbReference type="ARBA" id="ARBA00023295"/>
    </source>
</evidence>
<dbReference type="Gene3D" id="2.160.20.10">
    <property type="entry name" value="Single-stranded right-handed beta-helix, Pectin lyase-like"/>
    <property type="match status" value="1"/>
</dbReference>
<evidence type="ECO:0000256" key="5">
    <source>
        <dbReference type="ARBA" id="ARBA00022801"/>
    </source>
</evidence>
<evidence type="ECO:0000256" key="4">
    <source>
        <dbReference type="ARBA" id="ARBA00022729"/>
    </source>
</evidence>
<keyword evidence="8" id="KW-0119">Carbohydrate metabolism</keyword>
<evidence type="ECO:0000313" key="17">
    <source>
        <dbReference type="Proteomes" id="UP001215151"/>
    </source>
</evidence>
<keyword evidence="17" id="KW-1185">Reference proteome</keyword>
<evidence type="ECO:0000256" key="13">
    <source>
        <dbReference type="ARBA" id="ARBA00038933"/>
    </source>
</evidence>
<keyword evidence="7" id="KW-0325">Glycoprotein</keyword>
<dbReference type="EMBL" id="JAPEVG010000691">
    <property type="protein sequence ID" value="KAJ8456373.1"/>
    <property type="molecule type" value="Genomic_DNA"/>
</dbReference>
<keyword evidence="6" id="KW-1015">Disulfide bond</keyword>
<evidence type="ECO:0000256" key="8">
    <source>
        <dbReference type="ARBA" id="ARBA00023277"/>
    </source>
</evidence>
<dbReference type="PANTHER" id="PTHR31736">
    <property type="match status" value="1"/>
</dbReference>
<keyword evidence="10" id="KW-0961">Cell wall biogenesis/degradation</keyword>
<evidence type="ECO:0000256" key="2">
    <source>
        <dbReference type="ARBA" id="ARBA00008834"/>
    </source>
</evidence>
<dbReference type="GO" id="GO:0071555">
    <property type="term" value="P:cell wall organization"/>
    <property type="evidence" value="ECO:0007669"/>
    <property type="project" value="UniProtKB-KW"/>
</dbReference>
<dbReference type="AlphaFoldDB" id="A0AAD7X4U6"/>
<dbReference type="GO" id="GO:0004650">
    <property type="term" value="F:polygalacturonase activity"/>
    <property type="evidence" value="ECO:0007669"/>
    <property type="project" value="InterPro"/>
</dbReference>
<dbReference type="SUPFAM" id="SSF51126">
    <property type="entry name" value="Pectin lyase-like"/>
    <property type="match status" value="1"/>
</dbReference>